<evidence type="ECO:0000313" key="3">
    <source>
        <dbReference type="Proteomes" id="UP000276133"/>
    </source>
</evidence>
<evidence type="ECO:0000313" key="2">
    <source>
        <dbReference type="EMBL" id="RNA29316.1"/>
    </source>
</evidence>
<accession>A0A3M7S0K8</accession>
<keyword evidence="1" id="KW-0472">Membrane</keyword>
<dbReference type="AlphaFoldDB" id="A0A3M7S0K8"/>
<evidence type="ECO:0000256" key="1">
    <source>
        <dbReference type="SAM" id="Phobius"/>
    </source>
</evidence>
<protein>
    <submittedName>
        <fullName evidence="2">Uncharacterized protein</fullName>
    </submittedName>
</protein>
<keyword evidence="3" id="KW-1185">Reference proteome</keyword>
<sequence length="108" mass="12719">MAYKMQKIADYSIFSELKRSNKNELQNPLSKINPLFIKIIILNYSLGVRECNVQINESTFLLCSIEYIFFLSVYVFFTGYFSSQTWTKVKKKSHKMDRDQKVSLEPTV</sequence>
<feature type="transmembrane region" description="Helical" evidence="1">
    <location>
        <begin position="59"/>
        <end position="82"/>
    </location>
</feature>
<reference evidence="2 3" key="1">
    <citation type="journal article" date="2018" name="Sci. Rep.">
        <title>Genomic signatures of local adaptation to the degree of environmental predictability in rotifers.</title>
        <authorList>
            <person name="Franch-Gras L."/>
            <person name="Hahn C."/>
            <person name="Garcia-Roger E.M."/>
            <person name="Carmona M.J."/>
            <person name="Serra M."/>
            <person name="Gomez A."/>
        </authorList>
    </citation>
    <scope>NUCLEOTIDE SEQUENCE [LARGE SCALE GENOMIC DNA]</scope>
    <source>
        <strain evidence="2">HYR1</strain>
    </source>
</reference>
<dbReference type="EMBL" id="REGN01002240">
    <property type="protein sequence ID" value="RNA29316.1"/>
    <property type="molecule type" value="Genomic_DNA"/>
</dbReference>
<comment type="caution">
    <text evidence="2">The sequence shown here is derived from an EMBL/GenBank/DDBJ whole genome shotgun (WGS) entry which is preliminary data.</text>
</comment>
<organism evidence="2 3">
    <name type="scientific">Brachionus plicatilis</name>
    <name type="common">Marine rotifer</name>
    <name type="synonym">Brachionus muelleri</name>
    <dbReference type="NCBI Taxonomy" id="10195"/>
    <lineage>
        <taxon>Eukaryota</taxon>
        <taxon>Metazoa</taxon>
        <taxon>Spiralia</taxon>
        <taxon>Gnathifera</taxon>
        <taxon>Rotifera</taxon>
        <taxon>Eurotatoria</taxon>
        <taxon>Monogononta</taxon>
        <taxon>Pseudotrocha</taxon>
        <taxon>Ploima</taxon>
        <taxon>Brachionidae</taxon>
        <taxon>Brachionus</taxon>
    </lineage>
</organism>
<gene>
    <name evidence="2" type="ORF">BpHYR1_051133</name>
</gene>
<dbReference type="Proteomes" id="UP000276133">
    <property type="component" value="Unassembled WGS sequence"/>
</dbReference>
<proteinExistence type="predicted"/>
<name>A0A3M7S0K8_BRAPC</name>
<keyword evidence="1" id="KW-1133">Transmembrane helix</keyword>
<keyword evidence="1" id="KW-0812">Transmembrane</keyword>